<dbReference type="InterPro" id="IPR033308">
    <property type="entry name" value="PGAP5/Cdc1/Ted1"/>
</dbReference>
<dbReference type="InterPro" id="IPR029052">
    <property type="entry name" value="Metallo-depent_PP-like"/>
</dbReference>
<keyword evidence="6" id="KW-0378">Hydrolase</keyword>
<feature type="chain" id="PRO_5043628501" description="Calcineurin-like phosphoesterase domain-containing protein" evidence="11">
    <location>
        <begin position="20"/>
        <end position="367"/>
    </location>
</feature>
<evidence type="ECO:0000256" key="11">
    <source>
        <dbReference type="SAM" id="SignalP"/>
    </source>
</evidence>
<dbReference type="Gene3D" id="3.60.21.10">
    <property type="match status" value="1"/>
</dbReference>
<name>A0AAV0UP29_9STRA</name>
<keyword evidence="8 10" id="KW-0472">Membrane</keyword>
<organism evidence="13 14">
    <name type="scientific">Peronospora destructor</name>
    <dbReference type="NCBI Taxonomy" id="86335"/>
    <lineage>
        <taxon>Eukaryota</taxon>
        <taxon>Sar</taxon>
        <taxon>Stramenopiles</taxon>
        <taxon>Oomycota</taxon>
        <taxon>Peronosporomycetes</taxon>
        <taxon>Peronosporales</taxon>
        <taxon>Peronosporaceae</taxon>
        <taxon>Peronospora</taxon>
    </lineage>
</organism>
<comment type="similarity">
    <text evidence="3">Belongs to the metallophosphoesterase superfamily. MPPE1 family.</text>
</comment>
<comment type="caution">
    <text evidence="13">The sequence shown here is derived from an EMBL/GenBank/DDBJ whole genome shotgun (WGS) entry which is preliminary data.</text>
</comment>
<dbReference type="PANTHER" id="PTHR13315:SF0">
    <property type="entry name" value="METALLOPHOSPHOESTERASE 1"/>
    <property type="match status" value="1"/>
</dbReference>
<evidence type="ECO:0000256" key="6">
    <source>
        <dbReference type="ARBA" id="ARBA00022801"/>
    </source>
</evidence>
<feature type="transmembrane region" description="Helical" evidence="10">
    <location>
        <begin position="332"/>
        <end position="353"/>
    </location>
</feature>
<evidence type="ECO:0000256" key="2">
    <source>
        <dbReference type="ARBA" id="ARBA00004141"/>
    </source>
</evidence>
<dbReference type="Proteomes" id="UP001162029">
    <property type="component" value="Unassembled WGS sequence"/>
</dbReference>
<comment type="subcellular location">
    <subcellularLocation>
        <location evidence="2">Membrane</location>
        <topology evidence="2">Multi-pass membrane protein</topology>
    </subcellularLocation>
</comment>
<proteinExistence type="inferred from homology"/>
<evidence type="ECO:0000313" key="14">
    <source>
        <dbReference type="Proteomes" id="UP001162029"/>
    </source>
</evidence>
<dbReference type="InterPro" id="IPR004843">
    <property type="entry name" value="Calcineurin-like_PHP"/>
</dbReference>
<dbReference type="SUPFAM" id="SSF56300">
    <property type="entry name" value="Metallo-dependent phosphatases"/>
    <property type="match status" value="1"/>
</dbReference>
<keyword evidence="7 10" id="KW-1133">Transmembrane helix</keyword>
<comment type="cofactor">
    <cofactor evidence="1">
        <name>Mn(2+)</name>
        <dbReference type="ChEBI" id="CHEBI:29035"/>
    </cofactor>
</comment>
<keyword evidence="9" id="KW-0464">Manganese</keyword>
<dbReference type="GO" id="GO:0006506">
    <property type="term" value="P:GPI anchor biosynthetic process"/>
    <property type="evidence" value="ECO:0007669"/>
    <property type="project" value="InterPro"/>
</dbReference>
<accession>A0AAV0UP29</accession>
<keyword evidence="11" id="KW-0732">Signal</keyword>
<reference evidence="13" key="1">
    <citation type="submission" date="2022-12" db="EMBL/GenBank/DDBJ databases">
        <authorList>
            <person name="Webb A."/>
        </authorList>
    </citation>
    <scope>NUCLEOTIDE SEQUENCE</scope>
    <source>
        <strain evidence="13">Pd1</strain>
    </source>
</reference>
<evidence type="ECO:0000259" key="12">
    <source>
        <dbReference type="Pfam" id="PF00149"/>
    </source>
</evidence>
<feature type="domain" description="Calcineurin-like phosphoesterase" evidence="12">
    <location>
        <begin position="45"/>
        <end position="275"/>
    </location>
</feature>
<feature type="signal peptide" evidence="11">
    <location>
        <begin position="1"/>
        <end position="19"/>
    </location>
</feature>
<evidence type="ECO:0000256" key="4">
    <source>
        <dbReference type="ARBA" id="ARBA00022692"/>
    </source>
</evidence>
<dbReference type="GO" id="GO:0046872">
    <property type="term" value="F:metal ion binding"/>
    <property type="evidence" value="ECO:0007669"/>
    <property type="project" value="UniProtKB-KW"/>
</dbReference>
<evidence type="ECO:0000256" key="5">
    <source>
        <dbReference type="ARBA" id="ARBA00022723"/>
    </source>
</evidence>
<evidence type="ECO:0000256" key="10">
    <source>
        <dbReference type="SAM" id="Phobius"/>
    </source>
</evidence>
<evidence type="ECO:0000313" key="13">
    <source>
        <dbReference type="EMBL" id="CAI5737978.1"/>
    </source>
</evidence>
<evidence type="ECO:0000256" key="8">
    <source>
        <dbReference type="ARBA" id="ARBA00023136"/>
    </source>
</evidence>
<evidence type="ECO:0000256" key="9">
    <source>
        <dbReference type="ARBA" id="ARBA00023211"/>
    </source>
</evidence>
<evidence type="ECO:0000256" key="3">
    <source>
        <dbReference type="ARBA" id="ARBA00008895"/>
    </source>
</evidence>
<protein>
    <recommendedName>
        <fullName evidence="12">Calcineurin-like phosphoesterase domain-containing protein</fullName>
    </recommendedName>
</protein>
<dbReference type="GO" id="GO:0016020">
    <property type="term" value="C:membrane"/>
    <property type="evidence" value="ECO:0007669"/>
    <property type="project" value="UniProtKB-SubCell"/>
</dbReference>
<keyword evidence="14" id="KW-1185">Reference proteome</keyword>
<gene>
    <name evidence="13" type="ORF">PDE001_LOCUS6767</name>
</gene>
<evidence type="ECO:0000256" key="7">
    <source>
        <dbReference type="ARBA" id="ARBA00022989"/>
    </source>
</evidence>
<dbReference type="Pfam" id="PF00149">
    <property type="entry name" value="Metallophos"/>
    <property type="match status" value="1"/>
</dbReference>
<keyword evidence="4 10" id="KW-0812">Transmembrane</keyword>
<sequence length="367" mass="41500">MASRWLLLLVVTVILLCQAGVYYLQAWRCQLQFQSNAIDSKNLLTVLVATDVHLLGNRRRSWVERLWVDWQVHASARAAVDVHNPEIVLVLGDQFDEGSRRTPKSDWDKYVSRFFQAFSSFLPLKTLYLVGNHDTSFGRDMRMEDLKRYEVTFGAANRIEDIEGHTFVSLNTMALDVDVASKEVKTEARSFLEHINFDELQARTTGSIILLTHLPLFRTDDLQCGLERLSESGHVTYEHPGFKYDTHHHVLSRELSAELLGKIQPSLVLSGHTHAWCAYQHFGTATMEYTTPAFSWGQRPDPSYTLIRLSRNGDGKAGEPEVTACHLPQEPLVFAMYAATAAIILLAHVARLVRALRTPKRAKAKGA</sequence>
<evidence type="ECO:0000256" key="1">
    <source>
        <dbReference type="ARBA" id="ARBA00001936"/>
    </source>
</evidence>
<keyword evidence="5" id="KW-0479">Metal-binding</keyword>
<dbReference type="EMBL" id="CANTFM010001300">
    <property type="protein sequence ID" value="CAI5737978.1"/>
    <property type="molecule type" value="Genomic_DNA"/>
</dbReference>
<dbReference type="GO" id="GO:0016787">
    <property type="term" value="F:hydrolase activity"/>
    <property type="evidence" value="ECO:0007669"/>
    <property type="project" value="UniProtKB-KW"/>
</dbReference>
<dbReference type="AlphaFoldDB" id="A0AAV0UP29"/>
<dbReference type="PANTHER" id="PTHR13315">
    <property type="entry name" value="METALLO PHOSPHOESTERASE RELATED"/>
    <property type="match status" value="1"/>
</dbReference>